<evidence type="ECO:0000313" key="1">
    <source>
        <dbReference type="EMBL" id="MBB5109371.1"/>
    </source>
</evidence>
<evidence type="ECO:0000313" key="2">
    <source>
        <dbReference type="Proteomes" id="UP000549009"/>
    </source>
</evidence>
<dbReference type="Proteomes" id="UP000549009">
    <property type="component" value="Unassembled WGS sequence"/>
</dbReference>
<dbReference type="RefSeq" id="WP_150508746.1">
    <property type="nucleotide sequence ID" value="NZ_BMSQ01000017.1"/>
</dbReference>
<protein>
    <submittedName>
        <fullName evidence="1">Uncharacterized protein</fullName>
    </submittedName>
</protein>
<sequence length="119" mass="13118">MNRDQGTASFAWRKRLVGATATVAVAGGTLVGFAGVANATPHTPPQTRVSVSHGAPATADSSMASGWTFYRAYWTKRACVQEGLAGERKRWWKDSDCKWKRGTDGRMKWFLYVYDRVAG</sequence>
<dbReference type="AlphaFoldDB" id="A0A7W8B456"/>
<name>A0A7W8B456_STRST</name>
<comment type="caution">
    <text evidence="1">The sequence shown here is derived from an EMBL/GenBank/DDBJ whole genome shotgun (WGS) entry which is preliminary data.</text>
</comment>
<dbReference type="EMBL" id="JACHJD010000027">
    <property type="protein sequence ID" value="MBB5109371.1"/>
    <property type="molecule type" value="Genomic_DNA"/>
</dbReference>
<keyword evidence="2" id="KW-1185">Reference proteome</keyword>
<dbReference type="OrthoDB" id="4330653at2"/>
<accession>A0A7W8B456</accession>
<gene>
    <name evidence="1" type="ORF">FHS40_008499</name>
</gene>
<reference evidence="1 2" key="1">
    <citation type="submission" date="2020-08" db="EMBL/GenBank/DDBJ databases">
        <title>Genomic Encyclopedia of Type Strains, Phase III (KMG-III): the genomes of soil and plant-associated and newly described type strains.</title>
        <authorList>
            <person name="Whitman W."/>
        </authorList>
    </citation>
    <scope>NUCLEOTIDE SEQUENCE [LARGE SCALE GENOMIC DNA]</scope>
    <source>
        <strain evidence="1 2">CECT 3146</strain>
    </source>
</reference>
<proteinExistence type="predicted"/>
<organism evidence="1 2">
    <name type="scientific">Streptomyces spectabilis</name>
    <dbReference type="NCBI Taxonomy" id="68270"/>
    <lineage>
        <taxon>Bacteria</taxon>
        <taxon>Bacillati</taxon>
        <taxon>Actinomycetota</taxon>
        <taxon>Actinomycetes</taxon>
        <taxon>Kitasatosporales</taxon>
        <taxon>Streptomycetaceae</taxon>
        <taxon>Streptomyces</taxon>
    </lineage>
</organism>